<dbReference type="Proteomes" id="UP000805649">
    <property type="component" value="Unassembled WGS sequence"/>
</dbReference>
<proteinExistence type="predicted"/>
<evidence type="ECO:0000313" key="1">
    <source>
        <dbReference type="EMBL" id="KAL0931534.1"/>
    </source>
</evidence>
<protein>
    <submittedName>
        <fullName evidence="1">Uncharacterized protein</fullName>
    </submittedName>
</protein>
<name>A0ACC3YI25_COLTU</name>
<sequence length="155" mass="16921">MRHLFSLILVSSLAFGAPNRASVESDAPVFEIERFYAGGLPPTNRNFAMFSIRPTPGSGFANCSVNTETGPVVPTVTKMVCSDHNAITWSLEPMGTGMHFRVWYAFTSHGSQFGEIHFDPANFTTTTLQGGGRVQSYSGRHMFKLPTRLVFPASG</sequence>
<comment type="caution">
    <text evidence="1">The sequence shown here is derived from an EMBL/GenBank/DDBJ whole genome shotgun (WGS) entry which is preliminary data.</text>
</comment>
<dbReference type="EMBL" id="VUJX02000010">
    <property type="protein sequence ID" value="KAL0931534.1"/>
    <property type="molecule type" value="Genomic_DNA"/>
</dbReference>
<gene>
    <name evidence="1" type="ORF">CTRU02_214269</name>
</gene>
<accession>A0ACC3YI25</accession>
<evidence type="ECO:0000313" key="2">
    <source>
        <dbReference type="Proteomes" id="UP000805649"/>
    </source>
</evidence>
<reference evidence="1 2" key="1">
    <citation type="journal article" date="2020" name="Phytopathology">
        <title>Genome Sequence Resources of Colletotrichum truncatum, C. plurivorum, C. musicola, and C. sojae: Four Species Pathogenic to Soybean (Glycine max).</title>
        <authorList>
            <person name="Rogerio F."/>
            <person name="Boufleur T.R."/>
            <person name="Ciampi-Guillardi M."/>
            <person name="Sukno S.A."/>
            <person name="Thon M.R."/>
            <person name="Massola Junior N.S."/>
            <person name="Baroncelli R."/>
        </authorList>
    </citation>
    <scope>NUCLEOTIDE SEQUENCE [LARGE SCALE GENOMIC DNA]</scope>
    <source>
        <strain evidence="1 2">CMES1059</strain>
    </source>
</reference>
<organism evidence="1 2">
    <name type="scientific">Colletotrichum truncatum</name>
    <name type="common">Anthracnose fungus</name>
    <name type="synonym">Colletotrichum capsici</name>
    <dbReference type="NCBI Taxonomy" id="5467"/>
    <lineage>
        <taxon>Eukaryota</taxon>
        <taxon>Fungi</taxon>
        <taxon>Dikarya</taxon>
        <taxon>Ascomycota</taxon>
        <taxon>Pezizomycotina</taxon>
        <taxon>Sordariomycetes</taxon>
        <taxon>Hypocreomycetidae</taxon>
        <taxon>Glomerellales</taxon>
        <taxon>Glomerellaceae</taxon>
        <taxon>Colletotrichum</taxon>
        <taxon>Colletotrichum truncatum species complex</taxon>
    </lineage>
</organism>
<keyword evidence="2" id="KW-1185">Reference proteome</keyword>